<accession>A0A1B8RF26</accession>
<dbReference type="EMBL" id="KX487364">
    <property type="protein sequence ID" value="AOO89728.1"/>
    <property type="molecule type" value="Genomic_DNA"/>
</dbReference>
<dbReference type="InterPro" id="IPR018775">
    <property type="entry name" value="RlaP"/>
</dbReference>
<evidence type="ECO:0000313" key="1">
    <source>
        <dbReference type="EMBL" id="AOO89728.1"/>
    </source>
</evidence>
<dbReference type="Pfam" id="PF10127">
    <property type="entry name" value="RlaP"/>
    <property type="match status" value="1"/>
</dbReference>
<reference evidence="1" key="1">
    <citation type="journal article" date="2015" name="BMC Genomics">
        <title>Transcriptome profiling of a Rhizobium leguminosarum bv. trifolii rosR mutant reveals the role of the transcriptional regulator RosR in motility, synthesis of cell-surface components, and other cellular processes.</title>
        <authorList>
            <person name="Rachwal K."/>
            <person name="Matczynska E."/>
            <person name="Janczarek M."/>
        </authorList>
    </citation>
    <scope>NUCLEOTIDE SEQUENCE</scope>
    <source>
        <strain evidence="1">Rt24.2</strain>
    </source>
</reference>
<reference evidence="1" key="2">
    <citation type="journal article" date="2016" name="Front. Microbiol.">
        <title>The Regulatory Protein RosR Affects Rhizobium leguminosarum bv. trifolii Protein Profiles, Cell Surface Properties, and Symbiosis with Clover.</title>
        <authorList>
            <person name="Rachwal K."/>
            <person name="Boguszewska A."/>
            <person name="Kopcinska J."/>
            <person name="Karas M."/>
            <person name="Tchorzewski M."/>
            <person name="Janczarek M."/>
        </authorList>
    </citation>
    <scope>NUCLEOTIDE SEQUENCE</scope>
    <source>
        <strain evidence="1">Rt24.2</strain>
    </source>
</reference>
<organism evidence="1">
    <name type="scientific">Rhizobium leguminosarum bv. trifolii</name>
    <dbReference type="NCBI Taxonomy" id="386"/>
    <lineage>
        <taxon>Bacteria</taxon>
        <taxon>Pseudomonadati</taxon>
        <taxon>Pseudomonadota</taxon>
        <taxon>Alphaproteobacteria</taxon>
        <taxon>Hyphomicrobiales</taxon>
        <taxon>Rhizobiaceae</taxon>
        <taxon>Rhizobium/Agrobacterium group</taxon>
        <taxon>Rhizobium</taxon>
    </lineage>
</organism>
<proteinExistence type="predicted"/>
<dbReference type="GO" id="GO:0016740">
    <property type="term" value="F:transferase activity"/>
    <property type="evidence" value="ECO:0007669"/>
    <property type="project" value="UniProtKB-KW"/>
</dbReference>
<dbReference type="PANTHER" id="PTHR34817:SF2">
    <property type="entry name" value="NUCLEOTIDYLTRANSFERASE"/>
    <property type="match status" value="1"/>
</dbReference>
<name>A0A1B8RF26_RHILT</name>
<keyword evidence="1" id="KW-0808">Transferase</keyword>
<sequence>MISVHADGGIDGFDPEAVTEIRSRLASVREQGIRIGFAIESGSRAWGFPSPDSDYDCRFVYIRPVEHHLALVSARDVIEFPIIGDIDTGGWDLRKALRLALKGNAVVVEWLKSPIAYEEEAGFRSRLGAFLDRVMVPEKVAAHYVGLMRRHFQSHGEDVIKLKTLLYALRPAIALEWMRQRSYRVLPPMNMLECLETISVAPELRAAILDLVHVKKQTREMGVGLPPALVQVFLQGALERYSETLREFDRDPDRDERAQHLADKFYVQEVLQRDS</sequence>
<dbReference type="AlphaFoldDB" id="A0A1B8RF26"/>
<protein>
    <submittedName>
        <fullName evidence="1">Nucleotidyltransferase</fullName>
    </submittedName>
</protein>
<dbReference type="PANTHER" id="PTHR34817">
    <property type="entry name" value="NUCLEOTIDYLTRANSFERASE"/>
    <property type="match status" value="1"/>
</dbReference>